<dbReference type="EMBL" id="JADGKB010000149">
    <property type="protein sequence ID" value="KAJ3252238.1"/>
    <property type="molecule type" value="Genomic_DNA"/>
</dbReference>
<organism evidence="1 2">
    <name type="scientific">Boothiomyces macroporosus</name>
    <dbReference type="NCBI Taxonomy" id="261099"/>
    <lineage>
        <taxon>Eukaryota</taxon>
        <taxon>Fungi</taxon>
        <taxon>Fungi incertae sedis</taxon>
        <taxon>Chytridiomycota</taxon>
        <taxon>Chytridiomycota incertae sedis</taxon>
        <taxon>Chytridiomycetes</taxon>
        <taxon>Rhizophydiales</taxon>
        <taxon>Terramycetaceae</taxon>
        <taxon>Boothiomyces</taxon>
    </lineage>
</organism>
<name>A0AAD5UAI7_9FUNG</name>
<keyword evidence="2" id="KW-1185">Reference proteome</keyword>
<proteinExistence type="predicted"/>
<protein>
    <submittedName>
        <fullName evidence="1">Uncharacterized protein</fullName>
    </submittedName>
</protein>
<sequence>MSSLYKELKADFESLIDQCKQTKLENERLFQDYQSRVLKEFSAITKERTLFEDNWEKHLREIRLGKAILRKEIEVDEKEINEDSFCDSSNTLFTEDASTNQDEQYESEDDSQEFALNQLHSFHAQKTIKRKLRYKMHDKMRTVTVQSLGKIMKTFDLNEAN</sequence>
<gene>
    <name evidence="1" type="ORF">HK103_001673</name>
</gene>
<comment type="caution">
    <text evidence="1">The sequence shown here is derived from an EMBL/GenBank/DDBJ whole genome shotgun (WGS) entry which is preliminary data.</text>
</comment>
<evidence type="ECO:0000313" key="1">
    <source>
        <dbReference type="EMBL" id="KAJ3252238.1"/>
    </source>
</evidence>
<dbReference type="AlphaFoldDB" id="A0AAD5UAI7"/>
<dbReference type="Proteomes" id="UP001210925">
    <property type="component" value="Unassembled WGS sequence"/>
</dbReference>
<accession>A0AAD5UAI7</accession>
<evidence type="ECO:0000313" key="2">
    <source>
        <dbReference type="Proteomes" id="UP001210925"/>
    </source>
</evidence>
<reference evidence="1" key="1">
    <citation type="submission" date="2020-05" db="EMBL/GenBank/DDBJ databases">
        <title>Phylogenomic resolution of chytrid fungi.</title>
        <authorList>
            <person name="Stajich J.E."/>
            <person name="Amses K."/>
            <person name="Simmons R."/>
            <person name="Seto K."/>
            <person name="Myers J."/>
            <person name="Bonds A."/>
            <person name="Quandt C.A."/>
            <person name="Barry K."/>
            <person name="Liu P."/>
            <person name="Grigoriev I."/>
            <person name="Longcore J.E."/>
            <person name="James T.Y."/>
        </authorList>
    </citation>
    <scope>NUCLEOTIDE SEQUENCE</scope>
    <source>
        <strain evidence="1">PLAUS21</strain>
    </source>
</reference>